<evidence type="ECO:0000313" key="2">
    <source>
        <dbReference type="EMBL" id="QHT75035.1"/>
    </source>
</evidence>
<organism evidence="2">
    <name type="scientific">viral metagenome</name>
    <dbReference type="NCBI Taxonomy" id="1070528"/>
    <lineage>
        <taxon>unclassified sequences</taxon>
        <taxon>metagenomes</taxon>
        <taxon>organismal metagenomes</taxon>
    </lineage>
</organism>
<sequence length="547" mass="64694">MLKKSRARKSPLRKRSLRKSRARKSPLRKRSVRKRSLRKSRARKSPLRKRSVRKSRARKSPLRKRSVRKSRRRKSPLRKRSLRKSRARKSPLRKRSLRKSRRRKSKLRNNYSPLDRDLDDEQLSDEQIRDKRQRMIGSMNENMKGVRTGIKNENGQDTIVPMLNEKIYNMLYKKADKVEDLEKKFLILKEKFLNFFNKGHKLYRCVSKDNVDYIKKLIEDGKVNINTLHPNKQEQDYSIFQWISQGSGKHFKGSQYSSTSLGMHFINREGSNICGKYRINNHYTDEMRKYNDMREKYRKYNSASAESRKTMTQPIRPTEEPKQHKLSNVECMLSIDIRKIIKEDERNKTESRIRIITPSTTYDETKKVHTTIGKKVINKKIKAEDIKEIQDEVHVDIYPACTPELLFTWFGCGFNRCTGFTYQNTAIAAITAQEVIMSGNYPIDILNVVACHPPNGNGVMKLLEIPMPIRDYCNLRETPEQLRFVEEIKVKPKNPEWSIDDEDRDYMQIQEEKKKKENKRKLEQPKKTSFLASLLTDSDKFRKPSSQ</sequence>
<proteinExistence type="predicted"/>
<evidence type="ECO:0000256" key="1">
    <source>
        <dbReference type="SAM" id="MobiDB-lite"/>
    </source>
</evidence>
<feature type="region of interest" description="Disordered" evidence="1">
    <location>
        <begin position="1"/>
        <end position="125"/>
    </location>
</feature>
<name>A0A6C0H4G5_9ZZZZ</name>
<dbReference type="AlphaFoldDB" id="A0A6C0H4G5"/>
<feature type="region of interest" description="Disordered" evidence="1">
    <location>
        <begin position="300"/>
        <end position="323"/>
    </location>
</feature>
<accession>A0A6C0H4G5</accession>
<feature type="compositionally biased region" description="Basic residues" evidence="1">
    <location>
        <begin position="1"/>
        <end position="107"/>
    </location>
</feature>
<feature type="compositionally biased region" description="Polar residues" evidence="1">
    <location>
        <begin position="301"/>
        <end position="315"/>
    </location>
</feature>
<protein>
    <submittedName>
        <fullName evidence="2">Uncharacterized protein</fullName>
    </submittedName>
</protein>
<dbReference type="EMBL" id="MN739861">
    <property type="protein sequence ID" value="QHT75035.1"/>
    <property type="molecule type" value="Genomic_DNA"/>
</dbReference>
<reference evidence="2" key="1">
    <citation type="journal article" date="2020" name="Nature">
        <title>Giant virus diversity and host interactions through global metagenomics.</title>
        <authorList>
            <person name="Schulz F."/>
            <person name="Roux S."/>
            <person name="Paez-Espino D."/>
            <person name="Jungbluth S."/>
            <person name="Walsh D.A."/>
            <person name="Denef V.J."/>
            <person name="McMahon K.D."/>
            <person name="Konstantinidis K.T."/>
            <person name="Eloe-Fadrosh E.A."/>
            <person name="Kyrpides N.C."/>
            <person name="Woyke T."/>
        </authorList>
    </citation>
    <scope>NUCLEOTIDE SEQUENCE</scope>
    <source>
        <strain evidence="2">GVMAG-M-3300023179-62</strain>
    </source>
</reference>